<dbReference type="InterPro" id="IPR036388">
    <property type="entry name" value="WH-like_DNA-bd_sf"/>
</dbReference>
<dbReference type="InterPro" id="IPR001077">
    <property type="entry name" value="COMT_C"/>
</dbReference>
<evidence type="ECO:0000259" key="6">
    <source>
        <dbReference type="Pfam" id="PF00891"/>
    </source>
</evidence>
<dbReference type="GO" id="GO:0046983">
    <property type="term" value="F:protein dimerization activity"/>
    <property type="evidence" value="ECO:0007669"/>
    <property type="project" value="InterPro"/>
</dbReference>
<protein>
    <submittedName>
        <fullName evidence="8">Trans-resveratrol di-o-methyltransferase</fullName>
    </submittedName>
</protein>
<evidence type="ECO:0000256" key="3">
    <source>
        <dbReference type="ARBA" id="ARBA00022691"/>
    </source>
</evidence>
<feature type="active site" description="Proton acceptor" evidence="5">
    <location>
        <position position="229"/>
    </location>
</feature>
<dbReference type="InterPro" id="IPR029063">
    <property type="entry name" value="SAM-dependent_MTases_sf"/>
</dbReference>
<dbReference type="Proteomes" id="UP000653305">
    <property type="component" value="Unassembled WGS sequence"/>
</dbReference>
<dbReference type="CDD" id="cd02440">
    <property type="entry name" value="AdoMet_MTases"/>
    <property type="match status" value="1"/>
</dbReference>
<proteinExistence type="inferred from homology"/>
<evidence type="ECO:0000256" key="1">
    <source>
        <dbReference type="ARBA" id="ARBA00022603"/>
    </source>
</evidence>
<dbReference type="InterPro" id="IPR036390">
    <property type="entry name" value="WH_DNA-bd_sf"/>
</dbReference>
<comment type="similarity">
    <text evidence="4">Belongs to the class I-like SAM-binding methyltransferase superfamily. Cation-independent O-methyltransferase family. COMT subfamily.</text>
</comment>
<evidence type="ECO:0000313" key="8">
    <source>
        <dbReference type="EMBL" id="GFQ05226.1"/>
    </source>
</evidence>
<evidence type="ECO:0000256" key="2">
    <source>
        <dbReference type="ARBA" id="ARBA00022679"/>
    </source>
</evidence>
<dbReference type="GO" id="GO:0032259">
    <property type="term" value="P:methylation"/>
    <property type="evidence" value="ECO:0007669"/>
    <property type="project" value="UniProtKB-KW"/>
</dbReference>
<accession>A0A830DE99</accession>
<keyword evidence="9" id="KW-1185">Reference proteome</keyword>
<feature type="domain" description="O-methyltransferase C-terminal" evidence="6">
    <location>
        <begin position="97"/>
        <end position="305"/>
    </location>
</feature>
<organism evidence="8 9">
    <name type="scientific">Phtheirospermum japonicum</name>
    <dbReference type="NCBI Taxonomy" id="374723"/>
    <lineage>
        <taxon>Eukaryota</taxon>
        <taxon>Viridiplantae</taxon>
        <taxon>Streptophyta</taxon>
        <taxon>Embryophyta</taxon>
        <taxon>Tracheophyta</taxon>
        <taxon>Spermatophyta</taxon>
        <taxon>Magnoliopsida</taxon>
        <taxon>eudicotyledons</taxon>
        <taxon>Gunneridae</taxon>
        <taxon>Pentapetalae</taxon>
        <taxon>asterids</taxon>
        <taxon>lamiids</taxon>
        <taxon>Lamiales</taxon>
        <taxon>Orobanchaceae</taxon>
        <taxon>Orobanchaceae incertae sedis</taxon>
        <taxon>Phtheirospermum</taxon>
    </lineage>
</organism>
<dbReference type="InterPro" id="IPR012967">
    <property type="entry name" value="COMT_dimerisation"/>
</dbReference>
<dbReference type="PIRSF" id="PIRSF005739">
    <property type="entry name" value="O-mtase"/>
    <property type="match status" value="1"/>
</dbReference>
<dbReference type="Gene3D" id="3.40.50.150">
    <property type="entry name" value="Vaccinia Virus protein VP39"/>
    <property type="match status" value="1"/>
</dbReference>
<keyword evidence="3" id="KW-0949">S-adenosyl-L-methionine</keyword>
<dbReference type="AlphaFoldDB" id="A0A830DE99"/>
<dbReference type="SUPFAM" id="SSF46785">
    <property type="entry name" value="Winged helix' DNA-binding domain"/>
    <property type="match status" value="1"/>
</dbReference>
<gene>
    <name evidence="8" type="ORF">PHJA_002666700</name>
</gene>
<evidence type="ECO:0000313" key="9">
    <source>
        <dbReference type="Proteomes" id="UP000653305"/>
    </source>
</evidence>
<dbReference type="EMBL" id="BMAC01001035">
    <property type="protein sequence ID" value="GFQ05226.1"/>
    <property type="molecule type" value="Genomic_DNA"/>
</dbReference>
<keyword evidence="1 8" id="KW-0489">Methyltransferase</keyword>
<dbReference type="GO" id="GO:0008171">
    <property type="term" value="F:O-methyltransferase activity"/>
    <property type="evidence" value="ECO:0007669"/>
    <property type="project" value="InterPro"/>
</dbReference>
<evidence type="ECO:0000259" key="7">
    <source>
        <dbReference type="Pfam" id="PF08100"/>
    </source>
</evidence>
<dbReference type="SUPFAM" id="SSF53335">
    <property type="entry name" value="S-adenosyl-L-methionine-dependent methyltransferases"/>
    <property type="match status" value="1"/>
</dbReference>
<feature type="domain" description="O-methyltransferase dimerisation" evidence="7">
    <location>
        <begin position="1"/>
        <end position="75"/>
    </location>
</feature>
<dbReference type="PROSITE" id="PS51683">
    <property type="entry name" value="SAM_OMT_II"/>
    <property type="match status" value="1"/>
</dbReference>
<dbReference type="PANTHER" id="PTHR11746">
    <property type="entry name" value="O-METHYLTRANSFERASE"/>
    <property type="match status" value="1"/>
</dbReference>
<comment type="caution">
    <text evidence="8">The sequence shown here is derived from an EMBL/GenBank/DDBJ whole genome shotgun (WGS) entry which is preliminary data.</text>
</comment>
<keyword evidence="2 8" id="KW-0808">Transferase</keyword>
<dbReference type="Pfam" id="PF00891">
    <property type="entry name" value="Methyltransf_2"/>
    <property type="match status" value="1"/>
</dbReference>
<sequence>MSLKCAVELGIPDIIHKHAKPITLSQLMDALPSINKANKSLFVERLMRILVHSKFFETDPEGGYCLTPASRLLVRDKPLNVTPLVLLTLEPNLTEPWHHLSEWFKSDDPTPFVTTHGRTFWEQAEKDPWLNQLFNESMASDTRLATSVIVRDCGHVFRGLKSVVDVGGGTGSMAKAIVDAFPALKCSVLDLPHVVAGLEEGNENLSFVGGDMFESIPPADAVFMKCILHDWPGEDCIKILKKCKEAIPKGGKVIIVDMVVDSESEHKKMALMETQLLWDMQMMTLVAGRERTEKDWAQLFYDAGFTTYNIAPVLGLRSLIQVFP</sequence>
<dbReference type="FunFam" id="3.40.50.150:FF:000057">
    <property type="entry name" value="O-methyltransferase ZRP4"/>
    <property type="match status" value="1"/>
</dbReference>
<evidence type="ECO:0000256" key="5">
    <source>
        <dbReference type="PIRSR" id="PIRSR005739-1"/>
    </source>
</evidence>
<reference evidence="8" key="1">
    <citation type="submission" date="2020-07" db="EMBL/GenBank/DDBJ databases">
        <title>Ethylene signaling mediates host invasion by parasitic plants.</title>
        <authorList>
            <person name="Yoshida S."/>
        </authorList>
    </citation>
    <scope>NUCLEOTIDE SEQUENCE</scope>
    <source>
        <strain evidence="8">Okayama</strain>
    </source>
</reference>
<dbReference type="InterPro" id="IPR016461">
    <property type="entry name" value="COMT-like"/>
</dbReference>
<dbReference type="Gene3D" id="1.10.10.10">
    <property type="entry name" value="Winged helix-like DNA-binding domain superfamily/Winged helix DNA-binding domain"/>
    <property type="match status" value="1"/>
</dbReference>
<evidence type="ECO:0000256" key="4">
    <source>
        <dbReference type="ARBA" id="ARBA00034481"/>
    </source>
</evidence>
<dbReference type="Pfam" id="PF08100">
    <property type="entry name" value="Dimerisation"/>
    <property type="match status" value="1"/>
</dbReference>
<name>A0A830DE99_9LAMI</name>
<dbReference type="OrthoDB" id="2410195at2759"/>